<dbReference type="EMBL" id="GBXM01095444">
    <property type="protein sequence ID" value="JAH13133.1"/>
    <property type="molecule type" value="Transcribed_RNA"/>
</dbReference>
<reference evidence="1" key="1">
    <citation type="submission" date="2014-11" db="EMBL/GenBank/DDBJ databases">
        <authorList>
            <person name="Amaro Gonzalez C."/>
        </authorList>
    </citation>
    <scope>NUCLEOTIDE SEQUENCE</scope>
</reference>
<proteinExistence type="predicted"/>
<protein>
    <submittedName>
        <fullName evidence="1">Uncharacterized protein</fullName>
    </submittedName>
</protein>
<reference evidence="1" key="2">
    <citation type="journal article" date="2015" name="Fish Shellfish Immunol.">
        <title>Early steps in the European eel (Anguilla anguilla)-Vibrio vulnificus interaction in the gills: Role of the RtxA13 toxin.</title>
        <authorList>
            <person name="Callol A."/>
            <person name="Pajuelo D."/>
            <person name="Ebbesson L."/>
            <person name="Teles M."/>
            <person name="MacKenzie S."/>
            <person name="Amaro C."/>
        </authorList>
    </citation>
    <scope>NUCLEOTIDE SEQUENCE</scope>
</reference>
<name>A0A0E9QAI1_ANGAN</name>
<organism evidence="1">
    <name type="scientific">Anguilla anguilla</name>
    <name type="common">European freshwater eel</name>
    <name type="synonym">Muraena anguilla</name>
    <dbReference type="NCBI Taxonomy" id="7936"/>
    <lineage>
        <taxon>Eukaryota</taxon>
        <taxon>Metazoa</taxon>
        <taxon>Chordata</taxon>
        <taxon>Craniata</taxon>
        <taxon>Vertebrata</taxon>
        <taxon>Euteleostomi</taxon>
        <taxon>Actinopterygii</taxon>
        <taxon>Neopterygii</taxon>
        <taxon>Teleostei</taxon>
        <taxon>Anguilliformes</taxon>
        <taxon>Anguillidae</taxon>
        <taxon>Anguilla</taxon>
    </lineage>
</organism>
<accession>A0A0E9QAI1</accession>
<evidence type="ECO:0000313" key="1">
    <source>
        <dbReference type="EMBL" id="JAH13133.1"/>
    </source>
</evidence>
<sequence length="14" mass="1652">MISFLILKQDFSPL</sequence>